<dbReference type="InterPro" id="IPR023048">
    <property type="entry name" value="NADH:quinone_OxRdtase_FMN_depd"/>
</dbReference>
<dbReference type="EC" id="1.7.1.17" evidence="6"/>
<dbReference type="GO" id="GO:0009055">
    <property type="term" value="F:electron transfer activity"/>
    <property type="evidence" value="ECO:0007669"/>
    <property type="project" value="UniProtKB-UniRule"/>
</dbReference>
<dbReference type="STRING" id="1317122.ATO12_21410"/>
<dbReference type="PANTHER" id="PTHR43741:SF4">
    <property type="entry name" value="FMN-DEPENDENT NADH:QUINONE OXIDOREDUCTASE"/>
    <property type="match status" value="1"/>
</dbReference>
<dbReference type="SUPFAM" id="SSF52218">
    <property type="entry name" value="Flavoproteins"/>
    <property type="match status" value="1"/>
</dbReference>
<feature type="domain" description="Flavodoxin-like fold" evidence="7">
    <location>
        <begin position="3"/>
        <end position="197"/>
    </location>
</feature>
<keyword evidence="9" id="KW-1185">Reference proteome</keyword>
<dbReference type="RefSeq" id="WP_051575903.1">
    <property type="nucleotide sequence ID" value="NZ_AQRA01000007.1"/>
</dbReference>
<comment type="function">
    <text evidence="6">Also exhibits azoreductase activity. Catalyzes the reductive cleavage of the azo bond in aromatic azo compounds to the corresponding amines.</text>
</comment>
<dbReference type="Gene3D" id="3.40.50.360">
    <property type="match status" value="1"/>
</dbReference>
<evidence type="ECO:0000256" key="5">
    <source>
        <dbReference type="ARBA" id="ARBA00048542"/>
    </source>
</evidence>
<comment type="subunit">
    <text evidence="6">Homodimer.</text>
</comment>
<keyword evidence="3 6" id="KW-0560">Oxidoreductase</keyword>
<evidence type="ECO:0000256" key="4">
    <source>
        <dbReference type="ARBA" id="ARBA00023027"/>
    </source>
</evidence>
<comment type="function">
    <text evidence="6">Quinone reductase that provides resistance to thiol-specific stress caused by electrophilic quinones.</text>
</comment>
<proteinExistence type="inferred from homology"/>
<dbReference type="HAMAP" id="MF_01216">
    <property type="entry name" value="Azoreductase_type1"/>
    <property type="match status" value="1"/>
</dbReference>
<dbReference type="InterPro" id="IPR050104">
    <property type="entry name" value="FMN-dep_NADH:Q_OxRdtase_AzoR1"/>
</dbReference>
<accession>A0A023BRV0</accession>
<dbReference type="Pfam" id="PF02525">
    <property type="entry name" value="Flavodoxin_2"/>
    <property type="match status" value="1"/>
</dbReference>
<keyword evidence="2 6" id="KW-0288">FMN</keyword>
<comment type="caution">
    <text evidence="8">The sequence shown here is derived from an EMBL/GenBank/DDBJ whole genome shotgun (WGS) entry which is preliminary data.</text>
</comment>
<comment type="caution">
    <text evidence="6">Lacks conserved residue(s) required for the propagation of feature annotation.</text>
</comment>
<comment type="catalytic activity">
    <reaction evidence="6">
        <text>2 a quinone + NADH + H(+) = 2 a 1,4-benzosemiquinone + NAD(+)</text>
        <dbReference type="Rhea" id="RHEA:65952"/>
        <dbReference type="ChEBI" id="CHEBI:15378"/>
        <dbReference type="ChEBI" id="CHEBI:57540"/>
        <dbReference type="ChEBI" id="CHEBI:57945"/>
        <dbReference type="ChEBI" id="CHEBI:132124"/>
        <dbReference type="ChEBI" id="CHEBI:134225"/>
    </reaction>
</comment>
<dbReference type="InterPro" id="IPR029039">
    <property type="entry name" value="Flavoprotein-like_sf"/>
</dbReference>
<reference evidence="8 9" key="1">
    <citation type="submission" date="2014-04" db="EMBL/GenBank/DDBJ databases">
        <title>Aquimarina sp. 22II-S11-z7 Genome Sequencing.</title>
        <authorList>
            <person name="Lai Q."/>
        </authorList>
    </citation>
    <scope>NUCLEOTIDE SEQUENCE [LARGE SCALE GENOMIC DNA]</scope>
    <source>
        <strain evidence="8 9">22II-S11-z7</strain>
    </source>
</reference>
<dbReference type="InterPro" id="IPR003680">
    <property type="entry name" value="Flavodoxin_fold"/>
</dbReference>
<evidence type="ECO:0000256" key="1">
    <source>
        <dbReference type="ARBA" id="ARBA00022630"/>
    </source>
</evidence>
<evidence type="ECO:0000256" key="6">
    <source>
        <dbReference type="HAMAP-Rule" id="MF_01216"/>
    </source>
</evidence>
<comment type="catalytic activity">
    <reaction evidence="5">
        <text>N,N-dimethyl-1,4-phenylenediamine + anthranilate + 2 NAD(+) = 2-(4-dimethylaminophenyl)diazenylbenzoate + 2 NADH + 2 H(+)</text>
        <dbReference type="Rhea" id="RHEA:55872"/>
        <dbReference type="ChEBI" id="CHEBI:15378"/>
        <dbReference type="ChEBI" id="CHEBI:15783"/>
        <dbReference type="ChEBI" id="CHEBI:16567"/>
        <dbReference type="ChEBI" id="CHEBI:57540"/>
        <dbReference type="ChEBI" id="CHEBI:57945"/>
        <dbReference type="ChEBI" id="CHEBI:71579"/>
        <dbReference type="EC" id="1.7.1.17"/>
    </reaction>
    <physiologicalReaction direction="right-to-left" evidence="5">
        <dbReference type="Rhea" id="RHEA:55874"/>
    </physiologicalReaction>
</comment>
<organism evidence="8 9">
    <name type="scientific">Aquimarina atlantica</name>
    <dbReference type="NCBI Taxonomy" id="1317122"/>
    <lineage>
        <taxon>Bacteria</taxon>
        <taxon>Pseudomonadati</taxon>
        <taxon>Bacteroidota</taxon>
        <taxon>Flavobacteriia</taxon>
        <taxon>Flavobacteriales</taxon>
        <taxon>Flavobacteriaceae</taxon>
        <taxon>Aquimarina</taxon>
    </lineage>
</organism>
<dbReference type="EMBL" id="AQRA01000007">
    <property type="protein sequence ID" value="EZH72699.1"/>
    <property type="molecule type" value="Genomic_DNA"/>
</dbReference>
<dbReference type="EC" id="1.6.5.-" evidence="6"/>
<dbReference type="PANTHER" id="PTHR43741">
    <property type="entry name" value="FMN-DEPENDENT NADH-AZOREDUCTASE 1"/>
    <property type="match status" value="1"/>
</dbReference>
<evidence type="ECO:0000313" key="8">
    <source>
        <dbReference type="EMBL" id="EZH72699.1"/>
    </source>
</evidence>
<keyword evidence="1 6" id="KW-0285">Flavoprotein</keyword>
<dbReference type="eggNOG" id="COG1182">
    <property type="taxonomic scope" value="Bacteria"/>
</dbReference>
<dbReference type="AlphaFoldDB" id="A0A023BRV0"/>
<dbReference type="GO" id="GO:0010181">
    <property type="term" value="F:FMN binding"/>
    <property type="evidence" value="ECO:0007669"/>
    <property type="project" value="UniProtKB-UniRule"/>
</dbReference>
<comment type="cofactor">
    <cofactor evidence="6">
        <name>FMN</name>
        <dbReference type="ChEBI" id="CHEBI:58210"/>
    </cofactor>
    <text evidence="6">Binds 1 FMN per subunit.</text>
</comment>
<sequence>MKTLLRIDSSSRTQGSHSRELADYLETKWRALHPSGKVIYRDLVTSVIPHIHDTTIQGFYTSKERMTEEVIAATALSDQLIKELSVADEILISSPLYNLNIPSNLKAYIDHIVRIDHTFGIHKDGSYYGLLKDKKAYLALVKGGTYMGTSMQAYDFQEPYLSAILHHMGIMVKNIFSLEGTSKTDVLQHNIANIHKQIDTIFKN</sequence>
<feature type="binding site" evidence="6">
    <location>
        <begin position="16"/>
        <end position="18"/>
    </location>
    <ligand>
        <name>FMN</name>
        <dbReference type="ChEBI" id="CHEBI:58210"/>
    </ligand>
</feature>
<dbReference type="GO" id="GO:0016655">
    <property type="term" value="F:oxidoreductase activity, acting on NAD(P)H, quinone or similar compound as acceptor"/>
    <property type="evidence" value="ECO:0007669"/>
    <property type="project" value="InterPro"/>
</dbReference>
<feature type="binding site" evidence="6">
    <location>
        <position position="10"/>
    </location>
    <ligand>
        <name>FMN</name>
        <dbReference type="ChEBI" id="CHEBI:58210"/>
    </ligand>
</feature>
<protein>
    <recommendedName>
        <fullName evidence="6">FMN dependent NADH:quinone oxidoreductase</fullName>
        <ecNumber evidence="6">1.6.5.-</ecNumber>
    </recommendedName>
    <alternativeName>
        <fullName evidence="6">Azo-dye reductase</fullName>
    </alternativeName>
    <alternativeName>
        <fullName evidence="6">FMN-dependent NADH-azo compound oxidoreductase</fullName>
    </alternativeName>
    <alternativeName>
        <fullName evidence="6">FMN-dependent NADH-azoreductase</fullName>
        <ecNumber evidence="6">1.7.1.17</ecNumber>
    </alternativeName>
</protein>
<keyword evidence="4 6" id="KW-0520">NAD</keyword>
<dbReference type="OrthoDB" id="9805013at2"/>
<evidence type="ECO:0000313" key="9">
    <source>
        <dbReference type="Proteomes" id="UP000023541"/>
    </source>
</evidence>
<name>A0A023BRV0_9FLAO</name>
<evidence type="ECO:0000256" key="2">
    <source>
        <dbReference type="ARBA" id="ARBA00022643"/>
    </source>
</evidence>
<gene>
    <name evidence="6" type="primary">azoR</name>
    <name evidence="8" type="ORF">ATO12_21410</name>
</gene>
<dbReference type="Proteomes" id="UP000023541">
    <property type="component" value="Unassembled WGS sequence"/>
</dbReference>
<dbReference type="GO" id="GO:0016652">
    <property type="term" value="F:oxidoreductase activity, acting on NAD(P)H as acceptor"/>
    <property type="evidence" value="ECO:0007669"/>
    <property type="project" value="UniProtKB-UniRule"/>
</dbReference>
<comment type="similarity">
    <text evidence="6">Belongs to the azoreductase type 1 family.</text>
</comment>
<evidence type="ECO:0000256" key="3">
    <source>
        <dbReference type="ARBA" id="ARBA00023002"/>
    </source>
</evidence>
<evidence type="ECO:0000259" key="7">
    <source>
        <dbReference type="Pfam" id="PF02525"/>
    </source>
</evidence>